<comment type="caution">
    <text evidence="2">The sequence shown here is derived from an EMBL/GenBank/DDBJ whole genome shotgun (WGS) entry which is preliminary data.</text>
</comment>
<keyword evidence="2" id="KW-0031">Aminopeptidase</keyword>
<keyword evidence="2" id="KW-0645">Protease</keyword>
<proteinExistence type="predicted"/>
<dbReference type="Proteomes" id="UP000568380">
    <property type="component" value="Unassembled WGS sequence"/>
</dbReference>
<gene>
    <name evidence="2" type="ORF">HNR40_002623</name>
</gene>
<dbReference type="Gene3D" id="2.120.10.30">
    <property type="entry name" value="TolB, C-terminal domain"/>
    <property type="match status" value="1"/>
</dbReference>
<feature type="region of interest" description="Disordered" evidence="1">
    <location>
        <begin position="235"/>
        <end position="254"/>
    </location>
</feature>
<evidence type="ECO:0000313" key="2">
    <source>
        <dbReference type="EMBL" id="MBB5077150.1"/>
    </source>
</evidence>
<accession>A0A7W8A1J7</accession>
<keyword evidence="3" id="KW-1185">Reference proteome</keyword>
<dbReference type="EMBL" id="JACHIN010000003">
    <property type="protein sequence ID" value="MBB5077150.1"/>
    <property type="molecule type" value="Genomic_DNA"/>
</dbReference>
<reference evidence="2 3" key="1">
    <citation type="submission" date="2020-08" db="EMBL/GenBank/DDBJ databases">
        <title>Genomic Encyclopedia of Type Strains, Phase IV (KMG-IV): sequencing the most valuable type-strain genomes for metagenomic binning, comparative biology and taxonomic classification.</title>
        <authorList>
            <person name="Goeker M."/>
        </authorList>
    </citation>
    <scope>NUCLEOTIDE SEQUENCE [LARGE SCALE GENOMIC DNA]</scope>
    <source>
        <strain evidence="2 3">DSM 45385</strain>
    </source>
</reference>
<dbReference type="RefSeq" id="WP_246509028.1">
    <property type="nucleotide sequence ID" value="NZ_JACHIN010000003.1"/>
</dbReference>
<dbReference type="GO" id="GO:0004177">
    <property type="term" value="F:aminopeptidase activity"/>
    <property type="evidence" value="ECO:0007669"/>
    <property type="project" value="UniProtKB-KW"/>
</dbReference>
<feature type="compositionally biased region" description="Polar residues" evidence="1">
    <location>
        <begin position="245"/>
        <end position="254"/>
    </location>
</feature>
<name>A0A7W8A1J7_9ACTN</name>
<dbReference type="AlphaFoldDB" id="A0A7W8A1J7"/>
<dbReference type="InterPro" id="IPR011042">
    <property type="entry name" value="6-blade_b-propeller_TolB-like"/>
</dbReference>
<keyword evidence="2" id="KW-0378">Hydrolase</keyword>
<evidence type="ECO:0000256" key="1">
    <source>
        <dbReference type="SAM" id="MobiDB-lite"/>
    </source>
</evidence>
<protein>
    <submittedName>
        <fullName evidence="2">Dipeptidyl aminopeptidase/acylaminoacyl peptidase</fullName>
    </submittedName>
</protein>
<organism evidence="2 3">
    <name type="scientific">Nonomuraea endophytica</name>
    <dbReference type="NCBI Taxonomy" id="714136"/>
    <lineage>
        <taxon>Bacteria</taxon>
        <taxon>Bacillati</taxon>
        <taxon>Actinomycetota</taxon>
        <taxon>Actinomycetes</taxon>
        <taxon>Streptosporangiales</taxon>
        <taxon>Streptosporangiaceae</taxon>
        <taxon>Nonomuraea</taxon>
    </lineage>
</organism>
<sequence length="254" mass="27704">MGDPRAVPAVSATKCDRNYTAAGTTICLVTRPGAPPTTDAVILDRSMREVRTVRLAGIPSRARISASGRMASWTVFVTGDSYNSGGFSTWSGILDTKTGYVITNIEEIPLRIDGHRYYSADVNYWGITFAADDSRFYATLSTKGKTYLVEGDFTNWRARTLRENAECPSLSPDGTTLVYKKRVKPGPWRLYALDLATGRETPLAETASIDDQAAWLDERTVMYAKGKDIWSVPANGTGTPHLLTPNASSPSAIH</sequence>
<dbReference type="SUPFAM" id="SSF82171">
    <property type="entry name" value="DPP6 N-terminal domain-like"/>
    <property type="match status" value="1"/>
</dbReference>
<evidence type="ECO:0000313" key="3">
    <source>
        <dbReference type="Proteomes" id="UP000568380"/>
    </source>
</evidence>